<dbReference type="GO" id="GO:0016616">
    <property type="term" value="F:oxidoreductase activity, acting on the CH-OH group of donors, NAD or NADP as acceptor"/>
    <property type="evidence" value="ECO:0007669"/>
    <property type="project" value="TreeGrafter"/>
</dbReference>
<comment type="similarity">
    <text evidence="2">Belongs to the NAD(P)-dependent epimerase/dehydratase family. Dihydroflavonol-4-reductase subfamily.</text>
</comment>
<dbReference type="AlphaFoldDB" id="A0A381QF03"/>
<protein>
    <recommendedName>
        <fullName evidence="3">NAD-dependent epimerase/dehydratase domain-containing protein</fullName>
    </recommendedName>
</protein>
<dbReference type="EMBL" id="UINC01001321">
    <property type="protein sequence ID" value="SUZ77558.1"/>
    <property type="molecule type" value="Genomic_DNA"/>
</dbReference>
<dbReference type="InterPro" id="IPR001509">
    <property type="entry name" value="Epimerase_deHydtase"/>
</dbReference>
<evidence type="ECO:0000256" key="1">
    <source>
        <dbReference type="ARBA" id="ARBA00023002"/>
    </source>
</evidence>
<name>A0A381QF03_9ZZZZ</name>
<evidence type="ECO:0000256" key="2">
    <source>
        <dbReference type="ARBA" id="ARBA00023445"/>
    </source>
</evidence>
<sequence length="369" mass="39348">MASISPKDGPVAVTGCSGFTGGHMVRELVHHGYQVRACIRDASSWRGKDSVDYLSRLANVDVIDGCDLFTQGSYDDAFDGCSGVFHVAAVLGNSADGKSQPLGSGDVAQDVYDGGMIGTQNVIDAINASGSVKRMIYTSSMAAVSGAKGASLPKGYEWTETDWASDDVNPEHWDHPRNSYAKSKVDTELFINAAAAASDGLWDAITMNPAMICGPILFKAQVGQWIEQIGRLAGGLEPSWPSKYDMYYNIIDVRDLVKAHRLAAESDADHKDSHGGNRYVMHGSGGRSALRFGTEVAAVIQENFPSFKLGEPATVTGSGNAITIESNVLNDCKKAKEVLGATIRPVEDTIRDVVETSIELGIVTPQLNV</sequence>
<evidence type="ECO:0000313" key="4">
    <source>
        <dbReference type="EMBL" id="SUZ77558.1"/>
    </source>
</evidence>
<dbReference type="InterPro" id="IPR036291">
    <property type="entry name" value="NAD(P)-bd_dom_sf"/>
</dbReference>
<dbReference type="InterPro" id="IPR050425">
    <property type="entry name" value="NAD(P)_dehydrat-like"/>
</dbReference>
<keyword evidence="1" id="KW-0560">Oxidoreductase</keyword>
<proteinExistence type="inferred from homology"/>
<dbReference type="SUPFAM" id="SSF51735">
    <property type="entry name" value="NAD(P)-binding Rossmann-fold domains"/>
    <property type="match status" value="1"/>
</dbReference>
<reference evidence="4" key="1">
    <citation type="submission" date="2018-05" db="EMBL/GenBank/DDBJ databases">
        <authorList>
            <person name="Lanie J.A."/>
            <person name="Ng W.-L."/>
            <person name="Kazmierczak K.M."/>
            <person name="Andrzejewski T.M."/>
            <person name="Davidsen T.M."/>
            <person name="Wayne K.J."/>
            <person name="Tettelin H."/>
            <person name="Glass J.I."/>
            <person name="Rusch D."/>
            <person name="Podicherti R."/>
            <person name="Tsui H.-C.T."/>
            <person name="Winkler M.E."/>
        </authorList>
    </citation>
    <scope>NUCLEOTIDE SEQUENCE</scope>
</reference>
<evidence type="ECO:0000259" key="3">
    <source>
        <dbReference type="Pfam" id="PF01370"/>
    </source>
</evidence>
<dbReference type="Pfam" id="PF01370">
    <property type="entry name" value="Epimerase"/>
    <property type="match status" value="1"/>
</dbReference>
<dbReference type="Gene3D" id="3.40.50.720">
    <property type="entry name" value="NAD(P)-binding Rossmann-like Domain"/>
    <property type="match status" value="1"/>
</dbReference>
<gene>
    <name evidence="4" type="ORF">METZ01_LOCUS30412</name>
</gene>
<dbReference type="PANTHER" id="PTHR10366:SF564">
    <property type="entry name" value="STEROL-4-ALPHA-CARBOXYLATE 3-DEHYDROGENASE, DECARBOXYLATING"/>
    <property type="match status" value="1"/>
</dbReference>
<accession>A0A381QF03</accession>
<dbReference type="PANTHER" id="PTHR10366">
    <property type="entry name" value="NAD DEPENDENT EPIMERASE/DEHYDRATASE"/>
    <property type="match status" value="1"/>
</dbReference>
<feature type="domain" description="NAD-dependent epimerase/dehydratase" evidence="3">
    <location>
        <begin position="11"/>
        <end position="268"/>
    </location>
</feature>
<organism evidence="4">
    <name type="scientific">marine metagenome</name>
    <dbReference type="NCBI Taxonomy" id="408172"/>
    <lineage>
        <taxon>unclassified sequences</taxon>
        <taxon>metagenomes</taxon>
        <taxon>ecological metagenomes</taxon>
    </lineage>
</organism>